<dbReference type="Gene3D" id="2.60.210.10">
    <property type="entry name" value="Apoptosis, Tumor Necrosis Factor Receptor Associated Protein 2, Chain A"/>
    <property type="match status" value="3"/>
</dbReference>
<feature type="domain" description="MATH" evidence="2">
    <location>
        <begin position="528"/>
        <end position="664"/>
    </location>
</feature>
<name>A0A8J2H687_COTCN</name>
<dbReference type="OrthoDB" id="7555121at2759"/>
<dbReference type="Pfam" id="PF00651">
    <property type="entry name" value="BTB"/>
    <property type="match status" value="4"/>
</dbReference>
<dbReference type="PROSITE" id="PS50144">
    <property type="entry name" value="MATH"/>
    <property type="match status" value="3"/>
</dbReference>
<sequence>MSYLVCLDMVTFITLQPIKKGGQLFISYGPEFHIMPTPKRREELQNNRSYWCDCHACINNWNPEHVFPSTSNKIPKKIATDMSMIFFECIVQIQRQNFYDHDTTSPEEIEKLMSRIFTIINLVGRYVIYPCEETSVGKCFLYSIIRWIESYQPPIDSGYTFTKKHVILYEWRINEISSYVEKNDDEVIYKLDLESPKFSVGADEEKKWYLRLKSASDLDLDKTWLSLFLHYSSSKESEVKTKYLLFILNDKKERVNVSEFHKWFKNDGDGWICAEFVKKADLEEKKDELLPDDTLTIGIELTVYDDSTTFCTYITLEEPKSQMVADYKRLFESKEGCDVVIKVKDETFEAHKTILMARSEMFFKLFTVEMKESKEEFITLSDIEPEIFKSLLEFIYTDEVSYLDVVVEDLLEAADRFLIESLKNMCVESLIKLLNIDNAVRFLSLAERHNAPQLLTHVTDFIVLNVEDIIKSREFEIMEKSNPSLALILFRKFAALKTDGTFLFSDPVKEVLFTMKKEKGYTSVKKHQIEYHWKINEISSYIKCYREKPEINTHLLSPTFSTGSKMDDAWKLTITFNDHDSDEYKDWISIYLNPFNQQKVIEFKTDYTLFILDNKGEMVERENTKYIFNDFHGYGFPDFCTKKKLLENPDTHIPNDTLTVGIILTVFDSSTFSNNDTVDDEPRGFMIGDYTKLYEDENMPDLVVKVKHETIKAHKTILMARCPLFSKMFSIKMKSREEEINIPDVDSDTFYSFLEFIYTEEVIDLDDYAEALFEFASKYKLEELKKMCAKSLYKTLNIDNAPRLLVLAKECDALELLDYISEFIVINSGQIIETPEYRSIGESNPAIGIILLKKFAEWKLSGNLELNDNYGDSSICSKFVKKADLEEKKKELLTYDTLTIGVELIVYDGSTTISTSITLDEPKSQMVADYRKLFESKKSCDVVIKVKDETFQAHKAILMARSEEFFKLFTVEMKESNEEFITLSDIEPKIFKSLLEFIYTDEVSDLDVVVESLLEAADKYLIKSLKNMCVESLIKLLKIDNAVRFLFLAKRYNAPQLLTLVSEFIVLNAENIIKSREYDIIKSNPSLAIILIRKLAALKANGTIRLADPVKRSMKRGYVVTNKHIVKFEWKIKNINSHVKFETDDENKDIKLHSSSFSAKANGDLWKLHVQFNNAHQSVNKDYMSLCLQSLRNDLKVKTKFILYILNHKKEMTNDNVLYMTFENDEVAYGLPEFVRKKDLVDPKKKLLSHDSLTVGVELVVFDNPDNKSSDTTNELMIKPSNQLVQDYKQLLDSKAGSDVTLIAGDRKFKAHKSILLARSPAFSKMFSENQFQVLKAPIMIHDIEPEIFEKVLEAIYTDEVSDLDEHAEDLLEAADKLQLQSLKQMCEQSLSKTLSVDNAIVALSLAVQYNAKELIDYVADFIVSNAEQVVTTPEYSVYYDTKN</sequence>
<dbReference type="SMART" id="SM00225">
    <property type="entry name" value="BTB"/>
    <property type="match status" value="4"/>
</dbReference>
<evidence type="ECO:0000313" key="3">
    <source>
        <dbReference type="EMBL" id="CAG5077653.1"/>
    </source>
</evidence>
<evidence type="ECO:0000259" key="1">
    <source>
        <dbReference type="PROSITE" id="PS50097"/>
    </source>
</evidence>
<feature type="domain" description="BTB" evidence="1">
    <location>
        <begin position="1298"/>
        <end position="1365"/>
    </location>
</feature>
<feature type="domain" description="MATH" evidence="2">
    <location>
        <begin position="166"/>
        <end position="301"/>
    </location>
</feature>
<keyword evidence="4" id="KW-1185">Reference proteome</keyword>
<reference evidence="3" key="1">
    <citation type="submission" date="2021-04" db="EMBL/GenBank/DDBJ databases">
        <authorList>
            <person name="Chebbi M.A.C M."/>
        </authorList>
    </citation>
    <scope>NUCLEOTIDE SEQUENCE</scope>
</reference>
<dbReference type="InterPro" id="IPR046341">
    <property type="entry name" value="SET_dom_sf"/>
</dbReference>
<dbReference type="SUPFAM" id="SSF54695">
    <property type="entry name" value="POZ domain"/>
    <property type="match status" value="4"/>
</dbReference>
<evidence type="ECO:0000259" key="2">
    <source>
        <dbReference type="PROSITE" id="PS50144"/>
    </source>
</evidence>
<feature type="domain" description="MATH" evidence="2">
    <location>
        <begin position="1125"/>
        <end position="1259"/>
    </location>
</feature>
<dbReference type="FunFam" id="3.30.710.10:FF:000159">
    <property type="entry name" value="Speckle-type POZ protein B"/>
    <property type="match status" value="2"/>
</dbReference>
<proteinExistence type="predicted"/>
<feature type="domain" description="BTB" evidence="1">
    <location>
        <begin position="337"/>
        <end position="404"/>
    </location>
</feature>
<dbReference type="GO" id="GO:0030163">
    <property type="term" value="P:protein catabolic process"/>
    <property type="evidence" value="ECO:0007669"/>
    <property type="project" value="UniProtKB-ARBA"/>
</dbReference>
<dbReference type="InterPro" id="IPR000210">
    <property type="entry name" value="BTB/POZ_dom"/>
</dbReference>
<dbReference type="PANTHER" id="PTHR24413">
    <property type="entry name" value="SPECKLE-TYPE POZ PROTEIN"/>
    <property type="match status" value="1"/>
</dbReference>
<dbReference type="PROSITE" id="PS50097">
    <property type="entry name" value="BTB"/>
    <property type="match status" value="4"/>
</dbReference>
<protein>
    <submittedName>
        <fullName evidence="3">Similar to spop: Speckle-type POZ protein (Xenopus tropicalis)</fullName>
    </submittedName>
</protein>
<accession>A0A8J2H687</accession>
<dbReference type="CDD" id="cd00121">
    <property type="entry name" value="MATH"/>
    <property type="match status" value="1"/>
</dbReference>
<dbReference type="InterPro" id="IPR002083">
    <property type="entry name" value="MATH/TRAF_dom"/>
</dbReference>
<feature type="domain" description="BTB" evidence="1">
    <location>
        <begin position="940"/>
        <end position="1007"/>
    </location>
</feature>
<feature type="domain" description="BTB" evidence="1">
    <location>
        <begin position="700"/>
        <end position="762"/>
    </location>
</feature>
<dbReference type="Gene3D" id="3.30.710.10">
    <property type="entry name" value="Potassium Channel Kv1.1, Chain A"/>
    <property type="match status" value="4"/>
</dbReference>
<dbReference type="Gene3D" id="1.25.40.420">
    <property type="match status" value="2"/>
</dbReference>
<dbReference type="EMBL" id="CAJNRD030001117">
    <property type="protein sequence ID" value="CAG5077653.1"/>
    <property type="molecule type" value="Genomic_DNA"/>
</dbReference>
<comment type="caution">
    <text evidence="3">The sequence shown here is derived from an EMBL/GenBank/DDBJ whole genome shotgun (WGS) entry which is preliminary data.</text>
</comment>
<dbReference type="Proteomes" id="UP000786811">
    <property type="component" value="Unassembled WGS sequence"/>
</dbReference>
<dbReference type="Gene3D" id="2.170.270.10">
    <property type="entry name" value="SET domain"/>
    <property type="match status" value="1"/>
</dbReference>
<dbReference type="SUPFAM" id="SSF49599">
    <property type="entry name" value="TRAF domain-like"/>
    <property type="match status" value="3"/>
</dbReference>
<dbReference type="InterPro" id="IPR011333">
    <property type="entry name" value="SKP1/BTB/POZ_sf"/>
</dbReference>
<evidence type="ECO:0000313" key="4">
    <source>
        <dbReference type="Proteomes" id="UP000786811"/>
    </source>
</evidence>
<dbReference type="Pfam" id="PF22486">
    <property type="entry name" value="MATH_2"/>
    <property type="match status" value="3"/>
</dbReference>
<dbReference type="CDD" id="cd18186">
    <property type="entry name" value="BTB_POZ_ZBTB_KLHL-like"/>
    <property type="match status" value="1"/>
</dbReference>
<organism evidence="3 4">
    <name type="scientific">Cotesia congregata</name>
    <name type="common">Parasitoid wasp</name>
    <name type="synonym">Apanteles congregatus</name>
    <dbReference type="NCBI Taxonomy" id="51543"/>
    <lineage>
        <taxon>Eukaryota</taxon>
        <taxon>Metazoa</taxon>
        <taxon>Ecdysozoa</taxon>
        <taxon>Arthropoda</taxon>
        <taxon>Hexapoda</taxon>
        <taxon>Insecta</taxon>
        <taxon>Pterygota</taxon>
        <taxon>Neoptera</taxon>
        <taxon>Endopterygota</taxon>
        <taxon>Hymenoptera</taxon>
        <taxon>Apocrita</taxon>
        <taxon>Ichneumonoidea</taxon>
        <taxon>Braconidae</taxon>
        <taxon>Microgastrinae</taxon>
        <taxon>Cotesia</taxon>
    </lineage>
</organism>
<dbReference type="InterPro" id="IPR008974">
    <property type="entry name" value="TRAF-like"/>
</dbReference>
<gene>
    <name evidence="3" type="ORF">HICCMSTLAB_LOCUS2523</name>
</gene>
<dbReference type="SUPFAM" id="SSF82199">
    <property type="entry name" value="SET domain"/>
    <property type="match status" value="1"/>
</dbReference>